<dbReference type="GeneID" id="41998794"/>
<name>A0A366R384_9HYPO</name>
<reference evidence="2 3" key="1">
    <citation type="submission" date="2018-06" db="EMBL/GenBank/DDBJ databases">
        <title>Fusarium incarnatum-equiseti species complex species 28.</title>
        <authorList>
            <person name="Gardiner D.M."/>
        </authorList>
    </citation>
    <scope>NUCLEOTIDE SEQUENCE [LARGE SCALE GENOMIC DNA]</scope>
    <source>
        <strain evidence="2 3">FIESC_28</strain>
    </source>
</reference>
<evidence type="ECO:0000313" key="2">
    <source>
        <dbReference type="EMBL" id="RBR10655.1"/>
    </source>
</evidence>
<dbReference type="Pfam" id="PF14269">
    <property type="entry name" value="Arylsulfotran_2"/>
    <property type="match status" value="1"/>
</dbReference>
<dbReference type="InterPro" id="IPR053143">
    <property type="entry name" value="Arylsulfate_ST"/>
</dbReference>
<comment type="caution">
    <text evidence="2">The sequence shown here is derived from an EMBL/GenBank/DDBJ whole genome shotgun (WGS) entry which is preliminary data.</text>
</comment>
<protein>
    <submittedName>
        <fullName evidence="2">Uncharacterized protein</fullName>
    </submittedName>
</protein>
<keyword evidence="1" id="KW-0732">Signal</keyword>
<feature type="chain" id="PRO_5016759635" evidence="1">
    <location>
        <begin position="21"/>
        <end position="482"/>
    </location>
</feature>
<dbReference type="Proteomes" id="UP000253153">
    <property type="component" value="Unassembled WGS sequence"/>
</dbReference>
<sequence length="482" mass="53333">MLSFLVSTIVIALLTALSFADVAPISDLEAYNNGFIGQFPFQTFKSSDAVAPVFQINTFEPNRVDASEFLFLTIEHGDKSGPAIFSSKDLSLVYADIRYNTTFDARAQVRNGGKYLTFIESGRCHAFNANYQKRWTVSIRGLGATDANIHDCEFTTQGNALITAYQDIRYNLTALGGEMDGWLSDSIFQEVDLETDRVFSVWRSFTHVNLTDTMVKQCFQGKSFSNPHRSCAHRNQTSENHYLVSSRGLSAIILLQADTLDPQWILGGKHNQFKDLSGGSATNFANQYDAKFVQGNESRISFFDNQGTETGLCNGDNCSRGVVVELDYDKMTVHLLHEFLHPQKVYSGSGGSVQGLDNGNFLVGWGANPGITEYAPDGTIVMDIQRGAVPYIPESDIGADMPVYRAWKMEWVGRPPWGPSITSSAPGDDGSDVSIYVSWNGDTQVHHWEVYAGEDEKNVTSSPRLLRTHLESALKLKSAWKG</sequence>
<dbReference type="AlphaFoldDB" id="A0A366R384"/>
<evidence type="ECO:0000313" key="3">
    <source>
        <dbReference type="Proteomes" id="UP000253153"/>
    </source>
</evidence>
<dbReference type="RefSeq" id="XP_031012420.1">
    <property type="nucleotide sequence ID" value="XM_031163498.1"/>
</dbReference>
<dbReference type="PANTHER" id="PTHR35340:SF5">
    <property type="entry name" value="ASST-DOMAIN-CONTAINING PROTEIN"/>
    <property type="match status" value="1"/>
</dbReference>
<dbReference type="EMBL" id="QKXC01000232">
    <property type="protein sequence ID" value="RBR10655.1"/>
    <property type="molecule type" value="Genomic_DNA"/>
</dbReference>
<dbReference type="PANTHER" id="PTHR35340">
    <property type="entry name" value="PQQ ENZYME REPEAT PROTEIN-RELATED"/>
    <property type="match status" value="1"/>
</dbReference>
<proteinExistence type="predicted"/>
<keyword evidence="3" id="KW-1185">Reference proteome</keyword>
<organism evidence="2 3">
    <name type="scientific">Fusarium coffeatum</name>
    <dbReference type="NCBI Taxonomy" id="231269"/>
    <lineage>
        <taxon>Eukaryota</taxon>
        <taxon>Fungi</taxon>
        <taxon>Dikarya</taxon>
        <taxon>Ascomycota</taxon>
        <taxon>Pezizomycotina</taxon>
        <taxon>Sordariomycetes</taxon>
        <taxon>Hypocreomycetidae</taxon>
        <taxon>Hypocreales</taxon>
        <taxon>Nectriaceae</taxon>
        <taxon>Fusarium</taxon>
        <taxon>Fusarium incarnatum-equiseti species complex</taxon>
    </lineage>
</organism>
<gene>
    <name evidence="2" type="ORF">FIESC28_09361</name>
</gene>
<feature type="signal peptide" evidence="1">
    <location>
        <begin position="1"/>
        <end position="20"/>
    </location>
</feature>
<evidence type="ECO:0000256" key="1">
    <source>
        <dbReference type="SAM" id="SignalP"/>
    </source>
</evidence>
<dbReference type="OrthoDB" id="5427350at2759"/>
<dbReference type="InterPro" id="IPR039535">
    <property type="entry name" value="ASST-like"/>
</dbReference>
<accession>A0A366R384</accession>